<organism evidence="2 3">
    <name type="scientific">Rhodotorula mucilaginosa</name>
    <name type="common">Yeast</name>
    <name type="synonym">Rhodotorula rubra</name>
    <dbReference type="NCBI Taxonomy" id="5537"/>
    <lineage>
        <taxon>Eukaryota</taxon>
        <taxon>Fungi</taxon>
        <taxon>Dikarya</taxon>
        <taxon>Basidiomycota</taxon>
        <taxon>Pucciniomycotina</taxon>
        <taxon>Microbotryomycetes</taxon>
        <taxon>Sporidiobolales</taxon>
        <taxon>Sporidiobolaceae</taxon>
        <taxon>Rhodotorula</taxon>
    </lineage>
</organism>
<sequence>MALSSNDPTMSNYLKQVFRLERIGNTTHYTMWAIRREKGLDTARVLDPVTSSSEKKRNPSKATMMPMQAGNCKTCLLWRVSARFVLQGIPGRLVLNQPTSLWRAQRVAGPWRVLQLGLLVGSCSSKSYKESACLTGAPLLTPLTNPGNVYDLHEVINKIRTKLSKMDKTRGNNVDKSGLYRSRPEAQCLWRQALTAYAAVKAHLPNLLLEEPCSHVWAKTPTSRTFEAHANVSLIQYNWANDDNNKEEAEEEVEDQGGTP</sequence>
<accession>A0A9P6W0P7</accession>
<dbReference type="Proteomes" id="UP000777482">
    <property type="component" value="Unassembled WGS sequence"/>
</dbReference>
<dbReference type="AlphaFoldDB" id="A0A9P6W0P7"/>
<evidence type="ECO:0000313" key="2">
    <source>
        <dbReference type="EMBL" id="KAG0660500.1"/>
    </source>
</evidence>
<feature type="compositionally biased region" description="Acidic residues" evidence="1">
    <location>
        <begin position="248"/>
        <end position="260"/>
    </location>
</feature>
<protein>
    <submittedName>
        <fullName evidence="2">Uncharacterized protein</fullName>
    </submittedName>
</protein>
<evidence type="ECO:0000313" key="3">
    <source>
        <dbReference type="Proteomes" id="UP000777482"/>
    </source>
</evidence>
<reference evidence="2 3" key="1">
    <citation type="submission" date="2020-11" db="EMBL/GenBank/DDBJ databases">
        <title>Kefir isolates.</title>
        <authorList>
            <person name="Marcisauskas S."/>
            <person name="Kim Y."/>
            <person name="Blasche S."/>
        </authorList>
    </citation>
    <scope>NUCLEOTIDE SEQUENCE [LARGE SCALE GENOMIC DNA]</scope>
    <source>
        <strain evidence="2 3">KR</strain>
    </source>
</reference>
<name>A0A9P6W0P7_RHOMI</name>
<gene>
    <name evidence="2" type="ORF">C6P46_004524</name>
</gene>
<evidence type="ECO:0000256" key="1">
    <source>
        <dbReference type="SAM" id="MobiDB-lite"/>
    </source>
</evidence>
<feature type="region of interest" description="Disordered" evidence="1">
    <location>
        <begin position="241"/>
        <end position="260"/>
    </location>
</feature>
<keyword evidence="3" id="KW-1185">Reference proteome</keyword>
<proteinExistence type="predicted"/>
<dbReference type="EMBL" id="PUHQ01000043">
    <property type="protein sequence ID" value="KAG0660500.1"/>
    <property type="molecule type" value="Genomic_DNA"/>
</dbReference>
<comment type="caution">
    <text evidence="2">The sequence shown here is derived from an EMBL/GenBank/DDBJ whole genome shotgun (WGS) entry which is preliminary data.</text>
</comment>